<reference evidence="1 2" key="1">
    <citation type="journal article" date="2017" name="Nat. Commun.">
        <title>Genome assembly with in vitro proximity ligation data and whole-genome triplication in lettuce.</title>
        <authorList>
            <person name="Reyes-Chin-Wo S."/>
            <person name="Wang Z."/>
            <person name="Yang X."/>
            <person name="Kozik A."/>
            <person name="Arikit S."/>
            <person name="Song C."/>
            <person name="Xia L."/>
            <person name="Froenicke L."/>
            <person name="Lavelle D.O."/>
            <person name="Truco M.J."/>
            <person name="Xia R."/>
            <person name="Zhu S."/>
            <person name="Xu C."/>
            <person name="Xu H."/>
            <person name="Xu X."/>
            <person name="Cox K."/>
            <person name="Korf I."/>
            <person name="Meyers B.C."/>
            <person name="Michelmore R.W."/>
        </authorList>
    </citation>
    <scope>NUCLEOTIDE SEQUENCE [LARGE SCALE GENOMIC DNA]</scope>
    <source>
        <strain evidence="2">cv. Salinas</strain>
        <tissue evidence="1">Seedlings</tissue>
    </source>
</reference>
<accession>A0A9R1V2X6</accession>
<dbReference type="PANTHER" id="PTHR35307:SF6">
    <property type="entry name" value="TRANSMEMBRANE PROTEIN"/>
    <property type="match status" value="1"/>
</dbReference>
<keyword evidence="2" id="KW-1185">Reference proteome</keyword>
<dbReference type="PANTHER" id="PTHR35307">
    <property type="entry name" value="PROTEIN, PUTATIVE-RELATED"/>
    <property type="match status" value="1"/>
</dbReference>
<name>A0A9R1V2X6_LACSA</name>
<dbReference type="EMBL" id="NBSK02000006">
    <property type="protein sequence ID" value="KAJ0199132.1"/>
    <property type="molecule type" value="Genomic_DNA"/>
</dbReference>
<organism evidence="1 2">
    <name type="scientific">Lactuca sativa</name>
    <name type="common">Garden lettuce</name>
    <dbReference type="NCBI Taxonomy" id="4236"/>
    <lineage>
        <taxon>Eukaryota</taxon>
        <taxon>Viridiplantae</taxon>
        <taxon>Streptophyta</taxon>
        <taxon>Embryophyta</taxon>
        <taxon>Tracheophyta</taxon>
        <taxon>Spermatophyta</taxon>
        <taxon>Magnoliopsida</taxon>
        <taxon>eudicotyledons</taxon>
        <taxon>Gunneridae</taxon>
        <taxon>Pentapetalae</taxon>
        <taxon>asterids</taxon>
        <taxon>campanulids</taxon>
        <taxon>Asterales</taxon>
        <taxon>Asteraceae</taxon>
        <taxon>Cichorioideae</taxon>
        <taxon>Cichorieae</taxon>
        <taxon>Lactucinae</taxon>
        <taxon>Lactuca</taxon>
    </lineage>
</organism>
<protein>
    <submittedName>
        <fullName evidence="1">Uncharacterized protein</fullName>
    </submittedName>
</protein>
<dbReference type="AlphaFoldDB" id="A0A9R1V2X6"/>
<evidence type="ECO:0000313" key="1">
    <source>
        <dbReference type="EMBL" id="KAJ0199132.1"/>
    </source>
</evidence>
<comment type="caution">
    <text evidence="1">The sequence shown here is derived from an EMBL/GenBank/DDBJ whole genome shotgun (WGS) entry which is preliminary data.</text>
</comment>
<gene>
    <name evidence="1" type="ORF">LSAT_V11C600314280</name>
</gene>
<proteinExistence type="predicted"/>
<evidence type="ECO:0000313" key="2">
    <source>
        <dbReference type="Proteomes" id="UP000235145"/>
    </source>
</evidence>
<sequence length="245" mass="27903">MKRLGKDKDLRRYVLHLENDIEFADRTLKGISKFVNHLILKAEKQQLSNLIKLLAESSGFEGVEKFDSHHVPPLLSEEYLNCWSLPLVTLTTISMSLPNIKKNLLECLLIRGVSEGLVNAAKALWVEVEVYHKWFGNMLQNPDPQLHTTGQILLCLRDTTNNMLIKMEGMSHGVPNDMSKFRAIYANSMYRITETILLSYHYNIDTLSQEELFVMLSLVIADILSTCLTNLPQVILKNSSSSLVR</sequence>
<dbReference type="Proteomes" id="UP000235145">
    <property type="component" value="Unassembled WGS sequence"/>
</dbReference>